<feature type="transmembrane region" description="Helical" evidence="1">
    <location>
        <begin position="20"/>
        <end position="44"/>
    </location>
</feature>
<dbReference type="EMBL" id="AP027081">
    <property type="protein sequence ID" value="BDU76284.1"/>
    <property type="molecule type" value="Genomic_DNA"/>
</dbReference>
<name>A0AA48GRJ0_9BACT</name>
<organism evidence="2 3">
    <name type="scientific">Mesoterricola sediminis</name>
    <dbReference type="NCBI Taxonomy" id="2927980"/>
    <lineage>
        <taxon>Bacteria</taxon>
        <taxon>Pseudomonadati</taxon>
        <taxon>Acidobacteriota</taxon>
        <taxon>Holophagae</taxon>
        <taxon>Holophagales</taxon>
        <taxon>Holophagaceae</taxon>
        <taxon>Mesoterricola</taxon>
    </lineage>
</organism>
<sequence>MPEWLTPYLTAGIPQSSKRLVMVAAALVLLMVTAIIGAACAYRIASTGDLGSGAVTVLTLVAGIAAALAGVAYRKPDTKGGTNA</sequence>
<dbReference type="KEGG" id="msea:METESE_12420"/>
<dbReference type="AlphaFoldDB" id="A0AA48GRJ0"/>
<keyword evidence="1" id="KW-1133">Transmembrane helix</keyword>
<evidence type="ECO:0000313" key="3">
    <source>
        <dbReference type="Proteomes" id="UP001228113"/>
    </source>
</evidence>
<keyword evidence="1" id="KW-0812">Transmembrane</keyword>
<feature type="transmembrane region" description="Helical" evidence="1">
    <location>
        <begin position="50"/>
        <end position="73"/>
    </location>
</feature>
<accession>A0AA48GRJ0</accession>
<reference evidence="2" key="1">
    <citation type="journal article" date="2023" name="Int. J. Syst. Evol. Microbiol.">
        <title>Mesoterricola silvestris gen. nov., sp. nov., Mesoterricola sediminis sp. nov., Geothrix oryzae sp. nov., Geothrix edaphica sp. nov., Geothrix rubra sp. nov., and Geothrix limicola sp. nov., six novel members of Acidobacteriota isolated from soils.</title>
        <authorList>
            <person name="Itoh H."/>
            <person name="Sugisawa Y."/>
            <person name="Mise K."/>
            <person name="Xu Z."/>
            <person name="Kuniyasu M."/>
            <person name="Ushijima N."/>
            <person name="Kawano K."/>
            <person name="Kobayashi E."/>
            <person name="Shiratori Y."/>
            <person name="Masuda Y."/>
            <person name="Senoo K."/>
        </authorList>
    </citation>
    <scope>NUCLEOTIDE SEQUENCE</scope>
    <source>
        <strain evidence="2">W786</strain>
    </source>
</reference>
<evidence type="ECO:0000313" key="2">
    <source>
        <dbReference type="EMBL" id="BDU76284.1"/>
    </source>
</evidence>
<evidence type="ECO:0000256" key="1">
    <source>
        <dbReference type="SAM" id="Phobius"/>
    </source>
</evidence>
<keyword evidence="1" id="KW-0472">Membrane</keyword>
<dbReference type="Proteomes" id="UP001228113">
    <property type="component" value="Chromosome"/>
</dbReference>
<proteinExistence type="predicted"/>
<keyword evidence="3" id="KW-1185">Reference proteome</keyword>
<gene>
    <name evidence="2" type="ORF">METESE_12420</name>
</gene>
<protein>
    <submittedName>
        <fullName evidence="2">Uncharacterized protein</fullName>
    </submittedName>
</protein>
<dbReference type="RefSeq" id="WP_316411318.1">
    <property type="nucleotide sequence ID" value="NZ_AP027081.1"/>
</dbReference>